<evidence type="ECO:0000313" key="2">
    <source>
        <dbReference type="Proteomes" id="UP000026913"/>
    </source>
</evidence>
<dbReference type="Proteomes" id="UP000026913">
    <property type="component" value="Chromosome"/>
</dbReference>
<dbReference type="EMBL" id="CP005960">
    <property type="protein sequence ID" value="AHZ67982.1"/>
    <property type="molecule type" value="Genomic_DNA"/>
</dbReference>
<gene>
    <name evidence="1" type="ORF">OU5_0903</name>
</gene>
<dbReference type="HOGENOM" id="CLU_2539983_0_0_6"/>
<name>A0A024E597_9PSED</name>
<dbReference type="AlphaFoldDB" id="A0A024E597"/>
<sequence length="83" mass="9060">MEENNFDWSSWEDAAAAEAELLGLVNLLKAGTLPERLKVAVLFAVTGPLQEVSLSSGWANTFLRLAGTFDEVEALLWDTADFS</sequence>
<reference evidence="1 2" key="1">
    <citation type="journal article" date="2012" name="J. Bacteriol.">
        <title>Genome sequence of cold-adapted Pseudomonas mandelii strain JR-1.</title>
        <authorList>
            <person name="Jang S.H."/>
            <person name="Kim J."/>
            <person name="Kim J."/>
            <person name="Hong S."/>
            <person name="Lee C."/>
        </authorList>
    </citation>
    <scope>NUCLEOTIDE SEQUENCE [LARGE SCALE GENOMIC DNA]</scope>
    <source>
        <strain evidence="1 2">JR-1</strain>
    </source>
</reference>
<proteinExistence type="predicted"/>
<evidence type="ECO:0000313" key="1">
    <source>
        <dbReference type="EMBL" id="AHZ67982.1"/>
    </source>
</evidence>
<organism evidence="1 2">
    <name type="scientific">Pseudomonas mandelii JR-1</name>
    <dbReference type="NCBI Taxonomy" id="1147786"/>
    <lineage>
        <taxon>Bacteria</taxon>
        <taxon>Pseudomonadati</taxon>
        <taxon>Pseudomonadota</taxon>
        <taxon>Gammaproteobacteria</taxon>
        <taxon>Pseudomonadales</taxon>
        <taxon>Pseudomonadaceae</taxon>
        <taxon>Pseudomonas</taxon>
    </lineage>
</organism>
<protein>
    <submittedName>
        <fullName evidence="1">Uncharacterized protein</fullName>
    </submittedName>
</protein>
<accession>A0A024E597</accession>
<dbReference type="KEGG" id="pman:OU5_0903"/>